<dbReference type="AlphaFoldDB" id="A0A345XTM1"/>
<evidence type="ECO:0000256" key="2">
    <source>
        <dbReference type="SAM" id="MobiDB-lite"/>
    </source>
</evidence>
<dbReference type="Gene3D" id="3.60.110.10">
    <property type="entry name" value="Carbon-nitrogen hydrolase"/>
    <property type="match status" value="1"/>
</dbReference>
<evidence type="ECO:0000313" key="4">
    <source>
        <dbReference type="EMBL" id="AXK34987.1"/>
    </source>
</evidence>
<dbReference type="SUPFAM" id="SSF56317">
    <property type="entry name" value="Carbon-nitrogen hydrolase"/>
    <property type="match status" value="1"/>
</dbReference>
<dbReference type="InterPro" id="IPR003010">
    <property type="entry name" value="C-N_Hydrolase"/>
</dbReference>
<gene>
    <name evidence="4" type="ORF">DVA86_22405</name>
</gene>
<organism evidence="4 5">
    <name type="scientific">Streptomyces armeniacus</name>
    <dbReference type="NCBI Taxonomy" id="83291"/>
    <lineage>
        <taxon>Bacteria</taxon>
        <taxon>Bacillati</taxon>
        <taxon>Actinomycetota</taxon>
        <taxon>Actinomycetes</taxon>
        <taxon>Kitasatosporales</taxon>
        <taxon>Streptomycetaceae</taxon>
        <taxon>Streptomyces</taxon>
    </lineage>
</organism>
<keyword evidence="1" id="KW-0378">Hydrolase</keyword>
<dbReference type="GO" id="GO:0016811">
    <property type="term" value="F:hydrolase activity, acting on carbon-nitrogen (but not peptide) bonds, in linear amides"/>
    <property type="evidence" value="ECO:0007669"/>
    <property type="project" value="UniProtKB-ARBA"/>
</dbReference>
<evidence type="ECO:0000256" key="1">
    <source>
        <dbReference type="ARBA" id="ARBA00022801"/>
    </source>
</evidence>
<name>A0A345XTM1_9ACTN</name>
<sequence length="308" mass="33379">MKIAGLQTAGTPGDVDANLHELDAACRRARAEGAELLITTELFLTGYDIGDAVRDLARRDLLSPARQIARDHGVAVVLGAPEDDAGACYNSAFFLDDTGTVLGRHRKTHLFGELDRTYFTAGDRLSAPVAYGGLRIAMLICYDAEFPETVRAAALAGADLVAVPTAQMEPYEFVAEHLLRVRAWENQVYVAYINHDGDEGSLRYVGRSSIVSPSAAVLAAAGHGTHLISATVDPRAVREARQANPYLADRRPDLYGPPPPLPDTVRARYPRTAVAATPRFGDPDVHRQVQVSMGRRTQHGCRRELRGG</sequence>
<dbReference type="InterPro" id="IPR050345">
    <property type="entry name" value="Aliph_Amidase/BUP"/>
</dbReference>
<dbReference type="CDD" id="cd07576">
    <property type="entry name" value="R-amidase_like"/>
    <property type="match status" value="1"/>
</dbReference>
<protein>
    <submittedName>
        <fullName evidence="4">Nitrilase</fullName>
    </submittedName>
</protein>
<dbReference type="RefSeq" id="WP_208880844.1">
    <property type="nucleotide sequence ID" value="NZ_CP031320.1"/>
</dbReference>
<feature type="domain" description="CN hydrolase" evidence="3">
    <location>
        <begin position="1"/>
        <end position="234"/>
    </location>
</feature>
<dbReference type="Proteomes" id="UP000254425">
    <property type="component" value="Chromosome"/>
</dbReference>
<dbReference type="InterPro" id="IPR036526">
    <property type="entry name" value="C-N_Hydrolase_sf"/>
</dbReference>
<dbReference type="InterPro" id="IPR044083">
    <property type="entry name" value="RamA-like"/>
</dbReference>
<dbReference type="Pfam" id="PF00795">
    <property type="entry name" value="CN_hydrolase"/>
    <property type="match status" value="1"/>
</dbReference>
<reference evidence="4 5" key="1">
    <citation type="submission" date="2018-07" db="EMBL/GenBank/DDBJ databases">
        <title>Draft genome of the type strain Streptomyces armeniacus ATCC 15676.</title>
        <authorList>
            <person name="Labana P."/>
            <person name="Gosse J.T."/>
            <person name="Boddy C.N."/>
        </authorList>
    </citation>
    <scope>NUCLEOTIDE SEQUENCE [LARGE SCALE GENOMIC DNA]</scope>
    <source>
        <strain evidence="4 5">ATCC 15676</strain>
    </source>
</reference>
<accession>A0A345XTM1</accession>
<evidence type="ECO:0000313" key="5">
    <source>
        <dbReference type="Proteomes" id="UP000254425"/>
    </source>
</evidence>
<dbReference type="PANTHER" id="PTHR43674">
    <property type="entry name" value="NITRILASE C965.09-RELATED"/>
    <property type="match status" value="1"/>
</dbReference>
<keyword evidence="5" id="KW-1185">Reference proteome</keyword>
<proteinExistence type="predicted"/>
<dbReference type="EMBL" id="CP031320">
    <property type="protein sequence ID" value="AXK34987.1"/>
    <property type="molecule type" value="Genomic_DNA"/>
</dbReference>
<dbReference type="PANTHER" id="PTHR43674:SF2">
    <property type="entry name" value="BETA-UREIDOPROPIONASE"/>
    <property type="match status" value="1"/>
</dbReference>
<dbReference type="KEGG" id="sarm:DVA86_22405"/>
<dbReference type="PROSITE" id="PS50263">
    <property type="entry name" value="CN_HYDROLASE"/>
    <property type="match status" value="1"/>
</dbReference>
<feature type="region of interest" description="Disordered" evidence="2">
    <location>
        <begin position="246"/>
        <end position="265"/>
    </location>
</feature>
<evidence type="ECO:0000259" key="3">
    <source>
        <dbReference type="PROSITE" id="PS50263"/>
    </source>
</evidence>